<keyword evidence="10" id="KW-0282">Flagellum</keyword>
<dbReference type="NCBIfam" id="TIGR01402">
    <property type="entry name" value="fliQ"/>
    <property type="match status" value="1"/>
</dbReference>
<comment type="similarity">
    <text evidence="2 9">Belongs to the FliQ/MopD/SpaQ family.</text>
</comment>
<dbReference type="PATRIC" id="fig|1401685.3.peg.214"/>
<evidence type="ECO:0000256" key="4">
    <source>
        <dbReference type="ARBA" id="ARBA00022475"/>
    </source>
</evidence>
<accession>W2V2Y4</accession>
<dbReference type="PANTHER" id="PTHR34040">
    <property type="entry name" value="FLAGELLAR BIOSYNTHETIC PROTEIN FLIQ"/>
    <property type="match status" value="1"/>
</dbReference>
<proteinExistence type="inferred from homology"/>
<evidence type="ECO:0000313" key="10">
    <source>
        <dbReference type="EMBL" id="ETO91808.1"/>
    </source>
</evidence>
<dbReference type="GO" id="GO:0044780">
    <property type="term" value="P:bacterial-type flagellum assembly"/>
    <property type="evidence" value="ECO:0007669"/>
    <property type="project" value="InterPro"/>
</dbReference>
<dbReference type="GO" id="GO:0009306">
    <property type="term" value="P:protein secretion"/>
    <property type="evidence" value="ECO:0007669"/>
    <property type="project" value="InterPro"/>
</dbReference>
<dbReference type="PIRSF" id="PIRSF004669">
    <property type="entry name" value="FliQ"/>
    <property type="match status" value="1"/>
</dbReference>
<keyword evidence="10" id="KW-0969">Cilium</keyword>
<reference evidence="10 11" key="1">
    <citation type="journal article" date="2013" name="PLoS ONE">
        <title>Bacterial endosymbiosis in a chordate host: long-term co-evolution and conservation of secondary metabolism.</title>
        <authorList>
            <person name="Kwan J.C."/>
            <person name="Schmidt E.W."/>
        </authorList>
    </citation>
    <scope>NUCLEOTIDE SEQUENCE [LARGE SCALE GENOMIC DNA]</scope>
    <source>
        <strain evidence="11">L6</strain>
    </source>
</reference>
<evidence type="ECO:0000256" key="8">
    <source>
        <dbReference type="ARBA" id="ARBA00023143"/>
    </source>
</evidence>
<dbReference type="EMBL" id="AXCJ01000001">
    <property type="protein sequence ID" value="ETO91808.1"/>
    <property type="molecule type" value="Genomic_DNA"/>
</dbReference>
<evidence type="ECO:0000256" key="1">
    <source>
        <dbReference type="ARBA" id="ARBA00004651"/>
    </source>
</evidence>
<evidence type="ECO:0000256" key="6">
    <source>
        <dbReference type="ARBA" id="ARBA00022989"/>
    </source>
</evidence>
<comment type="caution">
    <text evidence="10">The sequence shown here is derived from an EMBL/GenBank/DDBJ whole genome shotgun (WGS) entry which is preliminary data.</text>
</comment>
<evidence type="ECO:0000313" key="11">
    <source>
        <dbReference type="Proteomes" id="UP000018951"/>
    </source>
</evidence>
<protein>
    <recommendedName>
        <fullName evidence="3 9">Flagellar biosynthetic protein FliQ</fullName>
    </recommendedName>
</protein>
<dbReference type="InterPro" id="IPR002191">
    <property type="entry name" value="Bac_export_3"/>
</dbReference>
<dbReference type="Proteomes" id="UP000018951">
    <property type="component" value="Unassembled WGS sequence"/>
</dbReference>
<dbReference type="InterPro" id="IPR006305">
    <property type="entry name" value="FliQ"/>
</dbReference>
<dbReference type="AlphaFoldDB" id="W2V2Y4"/>
<evidence type="ECO:0000256" key="9">
    <source>
        <dbReference type="RuleBase" id="RU364090"/>
    </source>
</evidence>
<comment type="subcellular location">
    <subcellularLocation>
        <location evidence="1 9">Cell membrane</location>
        <topology evidence="1">Multi-pass membrane protein</topology>
    </subcellularLocation>
    <subcellularLocation>
        <location evidence="9">Bacterial flagellum basal body</location>
    </subcellularLocation>
</comment>
<dbReference type="PRINTS" id="PR00952">
    <property type="entry name" value="TYPE3IMQPROT"/>
</dbReference>
<keyword evidence="10" id="KW-0966">Cell projection</keyword>
<evidence type="ECO:0000256" key="2">
    <source>
        <dbReference type="ARBA" id="ARBA00006156"/>
    </source>
</evidence>
<organism evidence="10 11">
    <name type="scientific">Candidatus Xenolissoclinum pacificiensis L6</name>
    <dbReference type="NCBI Taxonomy" id="1401685"/>
    <lineage>
        <taxon>Bacteria</taxon>
        <taxon>Pseudomonadati</taxon>
        <taxon>Pseudomonadota</taxon>
        <taxon>Alphaproteobacteria</taxon>
        <taxon>Rickettsiales</taxon>
        <taxon>Anaplasmataceae</taxon>
        <taxon>Candidatus Xenolissoclinum</taxon>
    </lineage>
</organism>
<evidence type="ECO:0000256" key="7">
    <source>
        <dbReference type="ARBA" id="ARBA00023136"/>
    </source>
</evidence>
<comment type="function">
    <text evidence="9">Role in flagellar biosynthesis.</text>
</comment>
<keyword evidence="6 9" id="KW-1133">Transmembrane helix</keyword>
<keyword evidence="4 9" id="KW-1003">Cell membrane</keyword>
<keyword evidence="7 9" id="KW-0472">Membrane</keyword>
<evidence type="ECO:0000256" key="5">
    <source>
        <dbReference type="ARBA" id="ARBA00022692"/>
    </source>
</evidence>
<name>W2V2Y4_9RICK</name>
<gene>
    <name evidence="9 10" type="primary">fliQ</name>
    <name evidence="10" type="ORF">P857_986</name>
</gene>
<dbReference type="PANTHER" id="PTHR34040:SF2">
    <property type="entry name" value="FLAGELLAR BIOSYNTHETIC PROTEIN FLIQ"/>
    <property type="match status" value="1"/>
</dbReference>
<keyword evidence="11" id="KW-1185">Reference proteome</keyword>
<dbReference type="GO" id="GO:0005886">
    <property type="term" value="C:plasma membrane"/>
    <property type="evidence" value="ECO:0007669"/>
    <property type="project" value="UniProtKB-SubCell"/>
</dbReference>
<feature type="transmembrane region" description="Helical" evidence="9">
    <location>
        <begin position="12"/>
        <end position="35"/>
    </location>
</feature>
<evidence type="ECO:0000256" key="3">
    <source>
        <dbReference type="ARBA" id="ARBA00021718"/>
    </source>
</evidence>
<feature type="transmembrane region" description="Helical" evidence="9">
    <location>
        <begin position="55"/>
        <end position="81"/>
    </location>
</feature>
<dbReference type="Pfam" id="PF01313">
    <property type="entry name" value="Bac_export_3"/>
    <property type="match status" value="1"/>
</dbReference>
<sequence length="87" mass="9632">MQSLEILDISREAIWVLIKVSSPIIISAMIVGLFVSLIQALTQINEATLTFIPKIVVVFFAILIFISFMATTMGDFSAIIMGKIRNL</sequence>
<dbReference type="STRING" id="1401685.P857_986"/>
<keyword evidence="8 9" id="KW-0975">Bacterial flagellum</keyword>
<dbReference type="GO" id="GO:0009425">
    <property type="term" value="C:bacterial-type flagellum basal body"/>
    <property type="evidence" value="ECO:0007669"/>
    <property type="project" value="UniProtKB-SubCell"/>
</dbReference>
<keyword evidence="5 9" id="KW-0812">Transmembrane</keyword>